<dbReference type="NCBIfam" id="TIGR04391">
    <property type="entry name" value="CcmD_alt_fam"/>
    <property type="match status" value="1"/>
</dbReference>
<dbReference type="Proteomes" id="UP000321436">
    <property type="component" value="Unassembled WGS sequence"/>
</dbReference>
<feature type="transmembrane region" description="Helical" evidence="1">
    <location>
        <begin position="46"/>
        <end position="64"/>
    </location>
</feature>
<dbReference type="AlphaFoldDB" id="A0A512RKA0"/>
<protein>
    <recommendedName>
        <fullName evidence="5">CcmD family protein</fullName>
    </recommendedName>
</protein>
<evidence type="ECO:0008006" key="5">
    <source>
        <dbReference type="Google" id="ProtNLM"/>
    </source>
</evidence>
<reference evidence="3 4" key="1">
    <citation type="submission" date="2019-07" db="EMBL/GenBank/DDBJ databases">
        <title>Whole genome shotgun sequence of Chitinophaga cymbidii NBRC 109752.</title>
        <authorList>
            <person name="Hosoyama A."/>
            <person name="Uohara A."/>
            <person name="Ohji S."/>
            <person name="Ichikawa N."/>
        </authorList>
    </citation>
    <scope>NUCLEOTIDE SEQUENCE [LARGE SCALE GENOMIC DNA]</scope>
    <source>
        <strain evidence="3 4">NBRC 109752</strain>
    </source>
</reference>
<feature type="chain" id="PRO_5021952411" description="CcmD family protein" evidence="2">
    <location>
        <begin position="23"/>
        <end position="76"/>
    </location>
</feature>
<evidence type="ECO:0000256" key="1">
    <source>
        <dbReference type="SAM" id="Phobius"/>
    </source>
</evidence>
<keyword evidence="1" id="KW-0472">Membrane</keyword>
<comment type="caution">
    <text evidence="3">The sequence shown here is derived from an EMBL/GenBank/DDBJ whole genome shotgun (WGS) entry which is preliminary data.</text>
</comment>
<dbReference type="OrthoDB" id="680658at2"/>
<keyword evidence="1" id="KW-1133">Transmembrane helix</keyword>
<dbReference type="InterPro" id="IPR030888">
    <property type="entry name" value="Put_ccm"/>
</dbReference>
<feature type="signal peptide" evidence="2">
    <location>
        <begin position="1"/>
        <end position="22"/>
    </location>
</feature>
<dbReference type="RefSeq" id="WP_146861516.1">
    <property type="nucleotide sequence ID" value="NZ_BKAU01000002.1"/>
</dbReference>
<dbReference type="EMBL" id="BKAU01000002">
    <property type="protein sequence ID" value="GEP96095.1"/>
    <property type="molecule type" value="Genomic_DNA"/>
</dbReference>
<accession>A0A512RKA0</accession>
<organism evidence="3 4">
    <name type="scientific">Chitinophaga cymbidii</name>
    <dbReference type="NCBI Taxonomy" id="1096750"/>
    <lineage>
        <taxon>Bacteria</taxon>
        <taxon>Pseudomonadati</taxon>
        <taxon>Bacteroidota</taxon>
        <taxon>Chitinophagia</taxon>
        <taxon>Chitinophagales</taxon>
        <taxon>Chitinophagaceae</taxon>
        <taxon>Chitinophaga</taxon>
    </lineage>
</organism>
<sequence>MAKRLGYLLFLCLFFTFTAVFGQEAAQQNTETGPVNEFFRSESKIYVAVGVLTIIFTCIVLYLVRLDRRISKLEKE</sequence>
<dbReference type="Pfam" id="PF20077">
    <property type="entry name" value="CcmD_alt"/>
    <property type="match status" value="1"/>
</dbReference>
<keyword evidence="4" id="KW-1185">Reference proteome</keyword>
<evidence type="ECO:0000256" key="2">
    <source>
        <dbReference type="SAM" id="SignalP"/>
    </source>
</evidence>
<keyword evidence="2" id="KW-0732">Signal</keyword>
<evidence type="ECO:0000313" key="4">
    <source>
        <dbReference type="Proteomes" id="UP000321436"/>
    </source>
</evidence>
<gene>
    <name evidence="3" type="ORF">CCY01nite_23550</name>
</gene>
<evidence type="ECO:0000313" key="3">
    <source>
        <dbReference type="EMBL" id="GEP96095.1"/>
    </source>
</evidence>
<proteinExistence type="predicted"/>
<name>A0A512RKA0_9BACT</name>
<keyword evidence="1" id="KW-0812">Transmembrane</keyword>